<feature type="signal peptide" evidence="2">
    <location>
        <begin position="1"/>
        <end position="23"/>
    </location>
</feature>
<evidence type="ECO:0000259" key="4">
    <source>
        <dbReference type="Pfam" id="PF12971"/>
    </source>
</evidence>
<dbReference type="Proteomes" id="UP001142592">
    <property type="component" value="Unassembled WGS sequence"/>
</dbReference>
<dbReference type="AlphaFoldDB" id="A0A9X3I9T8"/>
<gene>
    <name evidence="6" type="ORF">OQZ29_15620</name>
</gene>
<evidence type="ECO:0000313" key="6">
    <source>
        <dbReference type="EMBL" id="MCX3266186.1"/>
    </source>
</evidence>
<sequence length="724" mass="82764">MIIYKRRLLFAILLLIGSSTIKAQDFNSVKSIAERRVPWLAKSLKLSKLFSSEKDVFELSSDGKEVFIAATNANAAAQGLGWYLKYYCNKSLSHLGNNLSPVSKLPVIKDKVKISSPFKYRYALNYCTINYSFSFYRWEDWEKELDWMALNGVNIMLAPMGTELVWYNTLIKLGYTDADAKAFIPGPAFTAWWLMGNLEGWGGTNSLQLMQLQSNIQKKVLSRMKELEIDPILQGFYGMVPHDLNKKVAALKDAQIIDQGNWVFTEFIRPAILAPTNDKFNTVADVYYSELKKLYGSDIKFFGGEPFHEGGKKGGVDITAVAKSVQDVMQKNFPNSTWVLQGWQNNPADALLAGLKKENTLIIELFGENTSNWEQRKGYGGTNFIWSNVSNFGEKNGLYGRLQRFLDEVYRIKQSPYKDYLKGVGIIPEGINNNPVAYDLMLDIAWRNEKPPLDKWITDYTTYRYGSYNKDVADAWKVFTETVYSSPVNEKGKIVYQEGPSESIYCARPSLKVNPVSSWGTRKRNYDTKLFKQAVALFIKAETQFKNSETYQTDKTDFLRQVMADKGDQAYDELINAIQAKDKNAIKEKGNHFLTMILQQDSLLNNNHFFTLNRWLNQAVALGKGLPDAKNILFNAKAQITFWGPDNNPKTTLRDYAHKEWGGLLSSLYYNRWKLFIDDALNDKITSASTFYDMEVKWSKDSNLYPIKRLNQSKLLAIQRSILE</sequence>
<dbReference type="PANTHER" id="PTHR12872:SF1">
    <property type="entry name" value="ALPHA-N-ACETYLGLUCOSAMINIDASE"/>
    <property type="match status" value="1"/>
</dbReference>
<dbReference type="Gene3D" id="3.20.20.80">
    <property type="entry name" value="Glycosidases"/>
    <property type="match status" value="1"/>
</dbReference>
<dbReference type="Pfam" id="PF12972">
    <property type="entry name" value="NAGLU_C"/>
    <property type="match status" value="1"/>
</dbReference>
<keyword evidence="2" id="KW-0732">Signal</keyword>
<comment type="caution">
    <text evidence="6">The sequence shown here is derived from an EMBL/GenBank/DDBJ whole genome shotgun (WGS) entry which is preliminary data.</text>
</comment>
<evidence type="ECO:0000259" key="5">
    <source>
        <dbReference type="Pfam" id="PF12972"/>
    </source>
</evidence>
<dbReference type="InterPro" id="IPR029018">
    <property type="entry name" value="Hex-like_dom2"/>
</dbReference>
<dbReference type="Pfam" id="PF12971">
    <property type="entry name" value="NAGLU_N"/>
    <property type="match status" value="1"/>
</dbReference>
<name>A0A9X3I9T8_9SPHI</name>
<dbReference type="Pfam" id="PF05089">
    <property type="entry name" value="NAGLU"/>
    <property type="match status" value="1"/>
</dbReference>
<feature type="domain" description="Alpha-N-acetylglucosaminidase tim-barrel" evidence="3">
    <location>
        <begin position="121"/>
        <end position="447"/>
    </location>
</feature>
<accession>A0A9X3I9T8</accession>
<protein>
    <submittedName>
        <fullName evidence="6">Alpha-N-acetylglucosaminidase C-terminal domain-containing protein</fullName>
    </submittedName>
</protein>
<reference evidence="6" key="1">
    <citation type="submission" date="2022-11" db="EMBL/GenBank/DDBJ databases">
        <authorList>
            <person name="Graham C."/>
            <person name="Newman J.D."/>
        </authorList>
    </citation>
    <scope>NUCLEOTIDE SEQUENCE</scope>
    <source>
        <strain evidence="6">DSM 19486</strain>
    </source>
</reference>
<feature type="domain" description="Alpha-N-acetylglucosaminidase N-terminal" evidence="4">
    <location>
        <begin position="28"/>
        <end position="106"/>
    </location>
</feature>
<feature type="chain" id="PRO_5040985264" evidence="2">
    <location>
        <begin position="24"/>
        <end position="724"/>
    </location>
</feature>
<keyword evidence="7" id="KW-1185">Reference proteome</keyword>
<dbReference type="InterPro" id="IPR024240">
    <property type="entry name" value="NAGLU_N"/>
</dbReference>
<dbReference type="PANTHER" id="PTHR12872">
    <property type="entry name" value="ALPHA-N-ACETYLGLUCOSAMINIDASE"/>
    <property type="match status" value="1"/>
</dbReference>
<proteinExistence type="predicted"/>
<dbReference type="GO" id="GO:0005975">
    <property type="term" value="P:carbohydrate metabolic process"/>
    <property type="evidence" value="ECO:0007669"/>
    <property type="project" value="UniProtKB-ARBA"/>
</dbReference>
<evidence type="ECO:0000313" key="7">
    <source>
        <dbReference type="Proteomes" id="UP001142592"/>
    </source>
</evidence>
<evidence type="ECO:0000259" key="3">
    <source>
        <dbReference type="Pfam" id="PF05089"/>
    </source>
</evidence>
<dbReference type="InterPro" id="IPR024733">
    <property type="entry name" value="NAGLU_tim-barrel"/>
</dbReference>
<dbReference type="InterPro" id="IPR024732">
    <property type="entry name" value="NAGLU_C"/>
</dbReference>
<evidence type="ECO:0000256" key="1">
    <source>
        <dbReference type="ARBA" id="ARBA00022801"/>
    </source>
</evidence>
<keyword evidence="1" id="KW-0378">Hydrolase</keyword>
<dbReference type="Gene3D" id="3.30.379.10">
    <property type="entry name" value="Chitobiase/beta-hexosaminidase domain 2-like"/>
    <property type="match status" value="1"/>
</dbReference>
<dbReference type="InterPro" id="IPR007781">
    <property type="entry name" value="NAGLU"/>
</dbReference>
<feature type="domain" description="Alpha-N-acetylglucosaminidase C-terminal" evidence="5">
    <location>
        <begin position="456"/>
        <end position="716"/>
    </location>
</feature>
<dbReference type="RefSeq" id="WP_010599479.1">
    <property type="nucleotide sequence ID" value="NZ_JAPJUH010000004.1"/>
</dbReference>
<dbReference type="GO" id="GO:0016787">
    <property type="term" value="F:hydrolase activity"/>
    <property type="evidence" value="ECO:0007669"/>
    <property type="project" value="UniProtKB-KW"/>
</dbReference>
<organism evidence="6 7">
    <name type="scientific">Pedobacter agri</name>
    <dbReference type="NCBI Taxonomy" id="454586"/>
    <lineage>
        <taxon>Bacteria</taxon>
        <taxon>Pseudomonadati</taxon>
        <taxon>Bacteroidota</taxon>
        <taxon>Sphingobacteriia</taxon>
        <taxon>Sphingobacteriales</taxon>
        <taxon>Sphingobacteriaceae</taxon>
        <taxon>Pedobacter</taxon>
    </lineage>
</organism>
<dbReference type="EMBL" id="JAPJUH010000004">
    <property type="protein sequence ID" value="MCX3266186.1"/>
    <property type="molecule type" value="Genomic_DNA"/>
</dbReference>
<evidence type="ECO:0000256" key="2">
    <source>
        <dbReference type="SAM" id="SignalP"/>
    </source>
</evidence>
<dbReference type="Gene3D" id="1.20.120.670">
    <property type="entry name" value="N-acetyl-b-d-glucoasminidase"/>
    <property type="match status" value="1"/>
</dbReference>